<accession>A0ABR3K0N8</accession>
<comment type="caution">
    <text evidence="1">The sequence shown here is derived from an EMBL/GenBank/DDBJ whole genome shotgun (WGS) entry which is preliminary data.</text>
</comment>
<protein>
    <submittedName>
        <fullName evidence="1">Uncharacterized protein</fullName>
    </submittedName>
</protein>
<organism evidence="1 2">
    <name type="scientific">Hohenbuehelia grisea</name>
    <dbReference type="NCBI Taxonomy" id="104357"/>
    <lineage>
        <taxon>Eukaryota</taxon>
        <taxon>Fungi</taxon>
        <taxon>Dikarya</taxon>
        <taxon>Basidiomycota</taxon>
        <taxon>Agaricomycotina</taxon>
        <taxon>Agaricomycetes</taxon>
        <taxon>Agaricomycetidae</taxon>
        <taxon>Agaricales</taxon>
        <taxon>Pleurotineae</taxon>
        <taxon>Pleurotaceae</taxon>
        <taxon>Hohenbuehelia</taxon>
    </lineage>
</organism>
<dbReference type="InterPro" id="IPR050509">
    <property type="entry name" value="CoA-transferase_III"/>
</dbReference>
<dbReference type="PANTHER" id="PTHR48228">
    <property type="entry name" value="SUCCINYL-COA--D-CITRAMALATE COA-TRANSFERASE"/>
    <property type="match status" value="1"/>
</dbReference>
<dbReference type="PANTHER" id="PTHR48228:SF4">
    <property type="entry name" value="BLR3030 PROTEIN"/>
    <property type="match status" value="1"/>
</dbReference>
<dbReference type="InterPro" id="IPR023606">
    <property type="entry name" value="CoA-Trfase_III_dom_1_sf"/>
</dbReference>
<dbReference type="SUPFAM" id="SSF89796">
    <property type="entry name" value="CoA-transferase family III (CaiB/BaiF)"/>
    <property type="match status" value="1"/>
</dbReference>
<evidence type="ECO:0000313" key="2">
    <source>
        <dbReference type="Proteomes" id="UP001556367"/>
    </source>
</evidence>
<sequence>MKPRPLPVQALDHVAGYFLTFGINAALCKTITEGGSWEVRVSLAAVGQWVRSLGRVDSVEAFGRAKPLPSTIDDEVRSLLVEWPVLQSHGDSTDHGDDDERGNDRFMLAFRHAGILERTPVKEGNRGTAPLVLNAHAPEWIGQ</sequence>
<name>A0ABR3K0N8_9AGAR</name>
<reference evidence="2" key="1">
    <citation type="submission" date="2024-06" db="EMBL/GenBank/DDBJ databases">
        <title>Multi-omics analyses provide insights into the biosynthesis of the anticancer antibiotic pleurotin in Hohenbuehelia grisea.</title>
        <authorList>
            <person name="Weaver J.A."/>
            <person name="Alberti F."/>
        </authorList>
    </citation>
    <scope>NUCLEOTIDE SEQUENCE [LARGE SCALE GENOMIC DNA]</scope>
    <source>
        <strain evidence="2">T-177</strain>
    </source>
</reference>
<proteinExistence type="predicted"/>
<gene>
    <name evidence="1" type="ORF">HGRIS_005926</name>
</gene>
<dbReference type="Gene3D" id="3.40.50.10540">
    <property type="entry name" value="Crotonobetainyl-coa:carnitine coa-transferase, domain 1"/>
    <property type="match status" value="1"/>
</dbReference>
<dbReference type="Proteomes" id="UP001556367">
    <property type="component" value="Unassembled WGS sequence"/>
</dbReference>
<dbReference type="EMBL" id="JASNQZ010000001">
    <property type="protein sequence ID" value="KAL0960917.1"/>
    <property type="molecule type" value="Genomic_DNA"/>
</dbReference>
<keyword evidence="2" id="KW-1185">Reference proteome</keyword>
<evidence type="ECO:0000313" key="1">
    <source>
        <dbReference type="EMBL" id="KAL0960917.1"/>
    </source>
</evidence>